<evidence type="ECO:0000313" key="2">
    <source>
        <dbReference type="Proteomes" id="UP001234297"/>
    </source>
</evidence>
<organism evidence="1 2">
    <name type="scientific">Persea americana</name>
    <name type="common">Avocado</name>
    <dbReference type="NCBI Taxonomy" id="3435"/>
    <lineage>
        <taxon>Eukaryota</taxon>
        <taxon>Viridiplantae</taxon>
        <taxon>Streptophyta</taxon>
        <taxon>Embryophyta</taxon>
        <taxon>Tracheophyta</taxon>
        <taxon>Spermatophyta</taxon>
        <taxon>Magnoliopsida</taxon>
        <taxon>Magnoliidae</taxon>
        <taxon>Laurales</taxon>
        <taxon>Lauraceae</taxon>
        <taxon>Persea</taxon>
    </lineage>
</organism>
<name>A0ACC2LAB9_PERAE</name>
<accession>A0ACC2LAB9</accession>
<proteinExistence type="predicted"/>
<dbReference type="Proteomes" id="UP001234297">
    <property type="component" value="Chromosome 7"/>
</dbReference>
<keyword evidence="2" id="KW-1185">Reference proteome</keyword>
<gene>
    <name evidence="1" type="ORF">MRB53_023698</name>
</gene>
<comment type="caution">
    <text evidence="1">The sequence shown here is derived from an EMBL/GenBank/DDBJ whole genome shotgun (WGS) entry which is preliminary data.</text>
</comment>
<sequence>MILLPSHRSSRWSISLSISTLSLSPSRRQPPSPVSLLFTSLKPKPYSPSLSSPVSFIIPDPINRPRKEKVKKSKIAMQAIQTPKTPRAKRELEKHAPKLVENGKKTPILQGTKTSNVLNSVLTEIYHLKKGTARRYTKKNDNIRPFESGGETSLEFFFLKTDCSLFVEKQISYSDVTVGSVPEMKELKQEESKADLLVNGAVFQPLEAKKKAFRRSLMAANRGERSSDSSIGISANDLELLPCFDFKAREKGNSPVDCAVCLENFKMGDKCRLLPNCNHSFH</sequence>
<evidence type="ECO:0000313" key="1">
    <source>
        <dbReference type="EMBL" id="KAJ8630375.1"/>
    </source>
</evidence>
<dbReference type="EMBL" id="CM056815">
    <property type="protein sequence ID" value="KAJ8630375.1"/>
    <property type="molecule type" value="Genomic_DNA"/>
</dbReference>
<protein>
    <submittedName>
        <fullName evidence="1">Uncharacterized protein</fullName>
    </submittedName>
</protein>
<reference evidence="1 2" key="1">
    <citation type="journal article" date="2022" name="Hortic Res">
        <title>A haplotype resolved chromosomal level avocado genome allows analysis of novel avocado genes.</title>
        <authorList>
            <person name="Nath O."/>
            <person name="Fletcher S.J."/>
            <person name="Hayward A."/>
            <person name="Shaw L.M."/>
            <person name="Masouleh A.K."/>
            <person name="Furtado A."/>
            <person name="Henry R.J."/>
            <person name="Mitter N."/>
        </authorList>
    </citation>
    <scope>NUCLEOTIDE SEQUENCE [LARGE SCALE GENOMIC DNA]</scope>
    <source>
        <strain evidence="2">cv. Hass</strain>
    </source>
</reference>